<dbReference type="InterPro" id="IPR013786">
    <property type="entry name" value="AcylCoA_DH/ox_N"/>
</dbReference>
<organism evidence="10 11">
    <name type="scientific">Prymnesium parvum</name>
    <name type="common">Toxic golden alga</name>
    <dbReference type="NCBI Taxonomy" id="97485"/>
    <lineage>
        <taxon>Eukaryota</taxon>
        <taxon>Haptista</taxon>
        <taxon>Haptophyta</taxon>
        <taxon>Prymnesiophyceae</taxon>
        <taxon>Prymnesiales</taxon>
        <taxon>Prymnesiaceae</taxon>
        <taxon>Prymnesium</taxon>
    </lineage>
</organism>
<dbReference type="EMBL" id="JBGBPQ010000003">
    <property type="protein sequence ID" value="KAL1526836.1"/>
    <property type="molecule type" value="Genomic_DNA"/>
</dbReference>
<dbReference type="InterPro" id="IPR046373">
    <property type="entry name" value="Acyl-CoA_Oxase/DH_mid-dom_sf"/>
</dbReference>
<comment type="caution">
    <text evidence="10">The sequence shown here is derived from an EMBL/GenBank/DDBJ whole genome shotgun (WGS) entry which is preliminary data.</text>
</comment>
<name>A0AB34JY12_PRYPA</name>
<dbReference type="PANTHER" id="PTHR48083:SF28">
    <property type="entry name" value="ACYL-COA DEHYDROGENASE FAMILY PROTEIN (AFU_ORTHOLOGUE AFUA_6G10880)-RELATED"/>
    <property type="match status" value="1"/>
</dbReference>
<evidence type="ECO:0000259" key="9">
    <source>
        <dbReference type="Pfam" id="PF02771"/>
    </source>
</evidence>
<dbReference type="InterPro" id="IPR036250">
    <property type="entry name" value="AcylCo_DH-like_C"/>
</dbReference>
<dbReference type="GO" id="GO:0005737">
    <property type="term" value="C:cytoplasm"/>
    <property type="evidence" value="ECO:0007669"/>
    <property type="project" value="TreeGrafter"/>
</dbReference>
<feature type="domain" description="Acyl-CoA oxidase/dehydrogenase middle" evidence="8">
    <location>
        <begin position="145"/>
        <end position="239"/>
    </location>
</feature>
<dbReference type="FunFam" id="2.40.110.10:FF:000002">
    <property type="entry name" value="Acyl-CoA dehydrogenase fadE12"/>
    <property type="match status" value="1"/>
</dbReference>
<dbReference type="Gene3D" id="2.40.110.10">
    <property type="entry name" value="Butyryl-CoA Dehydrogenase, subunit A, domain 2"/>
    <property type="match status" value="1"/>
</dbReference>
<dbReference type="InterPro" id="IPR006089">
    <property type="entry name" value="Acyl-CoA_DH_CS"/>
</dbReference>
<sequence length="401" mass="43189">MRPVSLGRTAHPRQLSSMPAFLQSHFPLSDARRALRDGMRRFVDAEVVPHVRTWERAREIPRDVYAKAGKAGLLGVGMPEKYGGVGGGIVALIDFCDELARAGSGGVLAALGSHQIALPPLLHAASDEIKRQVLPPVIAGEKVAALAISEPGGGSDVASLSTSAVRDGDDFIVRGEKTFITSGMRADFITLAVRTGGAGPHGVSLLLIDTARTPGITRTKLDKMGWHCSDTAHLHFDDCRVPLANLIGAEGSGFSTIMKNFNNERLMLSAQAEALARVCYEEALAWARQRRTFGKPLIERQVIRHKLVDMAMRLNSTRAFLNATGHAVMEGEQPIPEICQLKNLASANMEFVVSEAVAILGGMGYMEGTISERVFRETKVIQIGGGATEIMKDLAARQAKY</sequence>
<evidence type="ECO:0000313" key="10">
    <source>
        <dbReference type="EMBL" id="KAL1526836.1"/>
    </source>
</evidence>
<dbReference type="Pfam" id="PF02770">
    <property type="entry name" value="Acyl-CoA_dh_M"/>
    <property type="match status" value="1"/>
</dbReference>
<dbReference type="AlphaFoldDB" id="A0AB34JY12"/>
<evidence type="ECO:0000259" key="8">
    <source>
        <dbReference type="Pfam" id="PF02770"/>
    </source>
</evidence>
<dbReference type="InterPro" id="IPR009075">
    <property type="entry name" value="AcylCo_DH/oxidase_C"/>
</dbReference>
<dbReference type="SUPFAM" id="SSF56645">
    <property type="entry name" value="Acyl-CoA dehydrogenase NM domain-like"/>
    <property type="match status" value="1"/>
</dbReference>
<dbReference type="GO" id="GO:0033539">
    <property type="term" value="P:fatty acid beta-oxidation using acyl-CoA dehydrogenase"/>
    <property type="evidence" value="ECO:0007669"/>
    <property type="project" value="TreeGrafter"/>
</dbReference>
<evidence type="ECO:0000256" key="4">
    <source>
        <dbReference type="ARBA" id="ARBA00022827"/>
    </source>
</evidence>
<evidence type="ECO:0000259" key="7">
    <source>
        <dbReference type="Pfam" id="PF00441"/>
    </source>
</evidence>
<protein>
    <recommendedName>
        <fullName evidence="12">Acyl-CoA dehydrogenase</fullName>
    </recommendedName>
</protein>
<dbReference type="Pfam" id="PF00441">
    <property type="entry name" value="Acyl-CoA_dh_1"/>
    <property type="match status" value="1"/>
</dbReference>
<dbReference type="SUPFAM" id="SSF47203">
    <property type="entry name" value="Acyl-CoA dehydrogenase C-terminal domain-like"/>
    <property type="match status" value="1"/>
</dbReference>
<evidence type="ECO:0000256" key="6">
    <source>
        <dbReference type="RuleBase" id="RU362125"/>
    </source>
</evidence>
<dbReference type="Pfam" id="PF02771">
    <property type="entry name" value="Acyl-CoA_dh_N"/>
    <property type="match status" value="1"/>
</dbReference>
<dbReference type="InterPro" id="IPR037069">
    <property type="entry name" value="AcylCoA_DH/ox_N_sf"/>
</dbReference>
<dbReference type="GO" id="GO:0003995">
    <property type="term" value="F:acyl-CoA dehydrogenase activity"/>
    <property type="evidence" value="ECO:0007669"/>
    <property type="project" value="InterPro"/>
</dbReference>
<evidence type="ECO:0000256" key="1">
    <source>
        <dbReference type="ARBA" id="ARBA00001974"/>
    </source>
</evidence>
<dbReference type="InterPro" id="IPR006091">
    <property type="entry name" value="Acyl-CoA_Oxase/DH_mid-dom"/>
</dbReference>
<keyword evidence="11" id="KW-1185">Reference proteome</keyword>
<accession>A0AB34JY12</accession>
<dbReference type="InterPro" id="IPR050741">
    <property type="entry name" value="Acyl-CoA_dehydrogenase"/>
</dbReference>
<dbReference type="Proteomes" id="UP001515480">
    <property type="component" value="Unassembled WGS sequence"/>
</dbReference>
<comment type="similarity">
    <text evidence="2 6">Belongs to the acyl-CoA dehydrogenase family.</text>
</comment>
<dbReference type="Gene3D" id="1.20.140.10">
    <property type="entry name" value="Butyryl-CoA Dehydrogenase, subunit A, domain 3"/>
    <property type="match status" value="1"/>
</dbReference>
<dbReference type="InterPro" id="IPR009100">
    <property type="entry name" value="AcylCoA_DH/oxidase_NM_dom_sf"/>
</dbReference>
<dbReference type="PANTHER" id="PTHR48083">
    <property type="entry name" value="MEDIUM-CHAIN SPECIFIC ACYL-COA DEHYDROGENASE, MITOCHONDRIAL-RELATED"/>
    <property type="match status" value="1"/>
</dbReference>
<evidence type="ECO:0000313" key="11">
    <source>
        <dbReference type="Proteomes" id="UP001515480"/>
    </source>
</evidence>
<keyword evidence="5 6" id="KW-0560">Oxidoreductase</keyword>
<gene>
    <name evidence="10" type="ORF">AB1Y20_015528</name>
</gene>
<comment type="cofactor">
    <cofactor evidence="1 6">
        <name>FAD</name>
        <dbReference type="ChEBI" id="CHEBI:57692"/>
    </cofactor>
</comment>
<feature type="domain" description="Acyl-CoA dehydrogenase/oxidase N-terminal" evidence="9">
    <location>
        <begin position="30"/>
        <end position="141"/>
    </location>
</feature>
<feature type="domain" description="Acyl-CoA dehydrogenase/oxidase C-terminal" evidence="7">
    <location>
        <begin position="251"/>
        <end position="398"/>
    </location>
</feature>
<dbReference type="Gene3D" id="1.10.540.10">
    <property type="entry name" value="Acyl-CoA dehydrogenase/oxidase, N-terminal domain"/>
    <property type="match status" value="1"/>
</dbReference>
<proteinExistence type="inferred from homology"/>
<keyword evidence="4 6" id="KW-0274">FAD</keyword>
<evidence type="ECO:0000256" key="2">
    <source>
        <dbReference type="ARBA" id="ARBA00009347"/>
    </source>
</evidence>
<dbReference type="PROSITE" id="PS00072">
    <property type="entry name" value="ACYL_COA_DH_1"/>
    <property type="match status" value="1"/>
</dbReference>
<keyword evidence="3 6" id="KW-0285">Flavoprotein</keyword>
<dbReference type="GO" id="GO:0050660">
    <property type="term" value="F:flavin adenine dinucleotide binding"/>
    <property type="evidence" value="ECO:0007669"/>
    <property type="project" value="InterPro"/>
</dbReference>
<evidence type="ECO:0008006" key="12">
    <source>
        <dbReference type="Google" id="ProtNLM"/>
    </source>
</evidence>
<evidence type="ECO:0000256" key="3">
    <source>
        <dbReference type="ARBA" id="ARBA00022630"/>
    </source>
</evidence>
<evidence type="ECO:0000256" key="5">
    <source>
        <dbReference type="ARBA" id="ARBA00023002"/>
    </source>
</evidence>
<reference evidence="10 11" key="1">
    <citation type="journal article" date="2024" name="Science">
        <title>Giant polyketide synthase enzymes in the biosynthesis of giant marine polyether toxins.</title>
        <authorList>
            <person name="Fallon T.R."/>
            <person name="Shende V.V."/>
            <person name="Wierzbicki I.H."/>
            <person name="Pendleton A.L."/>
            <person name="Watervoot N.F."/>
            <person name="Auber R.P."/>
            <person name="Gonzalez D.J."/>
            <person name="Wisecaver J.H."/>
            <person name="Moore B.S."/>
        </authorList>
    </citation>
    <scope>NUCLEOTIDE SEQUENCE [LARGE SCALE GENOMIC DNA]</scope>
    <source>
        <strain evidence="10 11">12B1</strain>
    </source>
</reference>